<dbReference type="EMBL" id="NHOQ01001797">
    <property type="protein sequence ID" value="PWA22162.1"/>
    <property type="molecule type" value="Genomic_DNA"/>
</dbReference>
<protein>
    <submittedName>
        <fullName evidence="1">Uncharacterized protein</fullName>
    </submittedName>
</protein>
<name>A0A315VGV3_GAMAF</name>
<proteinExistence type="predicted"/>
<evidence type="ECO:0000313" key="1">
    <source>
        <dbReference type="EMBL" id="PWA22162.1"/>
    </source>
</evidence>
<dbReference type="PANTHER" id="PTHR13228:SF3">
    <property type="entry name" value="CONSERVED OLIGOMERIC GOLGI COMPLEX SUBUNIT 5"/>
    <property type="match status" value="1"/>
</dbReference>
<dbReference type="AlphaFoldDB" id="A0A315VGV3"/>
<accession>A0A315VGV3</accession>
<dbReference type="GO" id="GO:0017119">
    <property type="term" value="C:Golgi transport complex"/>
    <property type="evidence" value="ECO:0007669"/>
    <property type="project" value="InterPro"/>
</dbReference>
<dbReference type="PANTHER" id="PTHR13228">
    <property type="entry name" value="CONSERVED OLIGOMERIC GOLGI COMPLEX COMPONENT 5"/>
    <property type="match status" value="1"/>
</dbReference>
<dbReference type="GO" id="GO:0006891">
    <property type="term" value="P:intra-Golgi vesicle-mediated transport"/>
    <property type="evidence" value="ECO:0007669"/>
    <property type="project" value="InterPro"/>
</dbReference>
<evidence type="ECO:0000313" key="2">
    <source>
        <dbReference type="Proteomes" id="UP000250572"/>
    </source>
</evidence>
<dbReference type="InterPro" id="IPR019465">
    <property type="entry name" value="Cog5"/>
</dbReference>
<sequence>MTSTPSSFLKQAFEGEYPKLLRLYNELWRRLQHYSTSLQGALTSSGGLDTPLDITTAEIESQDLFTHGKQDYNPEKALKDSLQPYEAAYLSKSLSRLFDPINLVFPMGGRNPPSNDELESIIKTISSELNVASVDPNLSLAVAKNAAKTIQLFCVKSEQLLCTQGDASQVIGPLTEGQRRNVTVVNSLYRLQQAVAKVCVVGTPEPKNCAENILVLNRIKLAYCQQTGSSAGSTTKCSSTFTFPESSFLLAITWKPKESSGELMLWYPALSARERTNRAVEDHTVSVALALNVCCQVETYGSMPDGLHGLCIKEVMRSS</sequence>
<gene>
    <name evidence="1" type="ORF">CCH79_00019330</name>
</gene>
<organism evidence="1 2">
    <name type="scientific">Gambusia affinis</name>
    <name type="common">Western mosquitofish</name>
    <name type="synonym">Heterandria affinis</name>
    <dbReference type="NCBI Taxonomy" id="33528"/>
    <lineage>
        <taxon>Eukaryota</taxon>
        <taxon>Metazoa</taxon>
        <taxon>Chordata</taxon>
        <taxon>Craniata</taxon>
        <taxon>Vertebrata</taxon>
        <taxon>Euteleostomi</taxon>
        <taxon>Actinopterygii</taxon>
        <taxon>Neopterygii</taxon>
        <taxon>Teleostei</taxon>
        <taxon>Neoteleostei</taxon>
        <taxon>Acanthomorphata</taxon>
        <taxon>Ovalentaria</taxon>
        <taxon>Atherinomorphae</taxon>
        <taxon>Cyprinodontiformes</taxon>
        <taxon>Poeciliidae</taxon>
        <taxon>Poeciliinae</taxon>
        <taxon>Gambusia</taxon>
    </lineage>
</organism>
<comment type="caution">
    <text evidence="1">The sequence shown here is derived from an EMBL/GenBank/DDBJ whole genome shotgun (WGS) entry which is preliminary data.</text>
</comment>
<reference evidence="1 2" key="1">
    <citation type="journal article" date="2018" name="G3 (Bethesda)">
        <title>A High-Quality Reference Genome for the Invasive Mosquitofish Gambusia affinis Using a Chicago Library.</title>
        <authorList>
            <person name="Hoffberg S.L."/>
            <person name="Troendle N.J."/>
            <person name="Glenn T.C."/>
            <person name="Mahmud O."/>
            <person name="Louha S."/>
            <person name="Chalopin D."/>
            <person name="Bennetzen J.L."/>
            <person name="Mauricio R."/>
        </authorList>
    </citation>
    <scope>NUCLEOTIDE SEQUENCE [LARGE SCALE GENOMIC DNA]</scope>
    <source>
        <strain evidence="1">NE01/NJP1002.9</strain>
        <tissue evidence="1">Muscle</tissue>
    </source>
</reference>
<keyword evidence="2" id="KW-1185">Reference proteome</keyword>
<dbReference type="Proteomes" id="UP000250572">
    <property type="component" value="Unassembled WGS sequence"/>
</dbReference>